<dbReference type="OrthoDB" id="7537227at2759"/>
<feature type="region of interest" description="Disordered" evidence="1">
    <location>
        <begin position="510"/>
        <end position="597"/>
    </location>
</feature>
<organism evidence="4">
    <name type="scientific">Salpingoeca rosetta (strain ATCC 50818 / BSB-021)</name>
    <dbReference type="NCBI Taxonomy" id="946362"/>
    <lineage>
        <taxon>Eukaryota</taxon>
        <taxon>Choanoflagellata</taxon>
        <taxon>Craspedida</taxon>
        <taxon>Salpingoecidae</taxon>
        <taxon>Salpingoeca</taxon>
    </lineage>
</organism>
<sequence>MLVFVTSRRHAGKTFVLVADGDETVARLFAYLFHTFFDMRIVAAPFILKHKGKFLEPHTKLKDIVGTDRSDLYVDLVETRKDIRDASAWDAEHPPFILSEMVAATLHRERLALAMAGLADLPQFSEIGAFTISMPPEAKRWAVRSAIAFSISAFALTAIAALNTLYYIADGCATNYCEFRSVGTLLALWLMAMSQLTIAILTSLAQANFGRKAGDRIAPLLLSAGFAESAIDSARHPNMLHFTQEYVGMCASNIHAFIQHNGHTVLAEIVDQVDKGETPVLLHTLTSVARTDEGMAALARLNVSSPLARAVTVSPADRHPLLLALIARLYRAIPTAAGRADVLEQLLVSLLARGTLLTAEDVTVAASLVHTALAEELVKPHALGGSLNEMVVLLTAAKDSKDCQVLLSSLGRVLKARPAVDSELLLDIIRQLRPTLQHPDVLVRALAVAVFQICLRNDAVLAAACEDPELWSALPTSLDARLSAAHTHSCRCAAVLLAIVARAADTLPAIAPGEHGDGEEKHKGHTTPGQQGQLQQGQEQQQQQQQQQQGQEDGQGQGDKAKQPASSSSTTSEQQQQNVDGVCGDGDGDGDGALGRHVPPVVELRRTLAQCVQAALRFDVSNDLQAEGQALLASTLHITAADAFNTSTTSSAHLAASACTVNSVTA</sequence>
<keyword evidence="2" id="KW-1133">Transmembrane helix</keyword>
<feature type="compositionally biased region" description="Low complexity" evidence="1">
    <location>
        <begin position="566"/>
        <end position="582"/>
    </location>
</feature>
<protein>
    <submittedName>
        <fullName evidence="3">Uncharacterized protein</fullName>
    </submittedName>
</protein>
<evidence type="ECO:0000256" key="1">
    <source>
        <dbReference type="SAM" id="MobiDB-lite"/>
    </source>
</evidence>
<dbReference type="AlphaFoldDB" id="F2ULU9"/>
<feature type="transmembrane region" description="Helical" evidence="2">
    <location>
        <begin position="146"/>
        <end position="169"/>
    </location>
</feature>
<dbReference type="RefSeq" id="XP_004989774.1">
    <property type="nucleotide sequence ID" value="XM_004989717.1"/>
</dbReference>
<feature type="compositionally biased region" description="Low complexity" evidence="1">
    <location>
        <begin position="529"/>
        <end position="554"/>
    </location>
</feature>
<evidence type="ECO:0000313" key="4">
    <source>
        <dbReference type="Proteomes" id="UP000007799"/>
    </source>
</evidence>
<reference evidence="3" key="1">
    <citation type="submission" date="2009-08" db="EMBL/GenBank/DDBJ databases">
        <title>Annotation of Salpingoeca rosetta.</title>
        <authorList>
            <consortium name="The Broad Institute Genome Sequencing Platform"/>
            <person name="Russ C."/>
            <person name="Cuomo C."/>
            <person name="Burger G."/>
            <person name="Gray M.W."/>
            <person name="Holland P.W.H."/>
            <person name="King N."/>
            <person name="Lang F.B.F."/>
            <person name="Roger A.J."/>
            <person name="Ruiz-Trillo I."/>
            <person name="Young S.K."/>
            <person name="Zeng Q."/>
            <person name="Gargeya S."/>
            <person name="Alvarado L."/>
            <person name="Berlin A."/>
            <person name="Chapman S.B."/>
            <person name="Chen Z."/>
            <person name="Freedman E."/>
            <person name="Gellesch M."/>
            <person name="Goldberg J."/>
            <person name="Griggs A."/>
            <person name="Gujja S."/>
            <person name="Heilman E."/>
            <person name="Heiman D."/>
            <person name="Howarth C."/>
            <person name="Mehta T."/>
            <person name="Neiman D."/>
            <person name="Pearson M."/>
            <person name="Roberts A."/>
            <person name="Saif S."/>
            <person name="Shea T."/>
            <person name="Shenoy N."/>
            <person name="Sisk P."/>
            <person name="Stolte C."/>
            <person name="Sykes S."/>
            <person name="White J."/>
            <person name="Yandava C."/>
            <person name="Haas B."/>
            <person name="Nusbaum C."/>
            <person name="Birren B."/>
        </authorList>
    </citation>
    <scope>NUCLEOTIDE SEQUENCE [LARGE SCALE GENOMIC DNA]</scope>
    <source>
        <strain evidence="3">ATCC 50818</strain>
    </source>
</reference>
<dbReference type="KEGG" id="sre:PTSG_08976"/>
<accession>F2ULU9</accession>
<name>F2ULU9_SALR5</name>
<dbReference type="EMBL" id="GL832981">
    <property type="protein sequence ID" value="EGD78098.1"/>
    <property type="molecule type" value="Genomic_DNA"/>
</dbReference>
<proteinExistence type="predicted"/>
<dbReference type="InParanoid" id="F2ULU9"/>
<feature type="transmembrane region" description="Helical" evidence="2">
    <location>
        <begin position="181"/>
        <end position="202"/>
    </location>
</feature>
<gene>
    <name evidence="3" type="ORF">PTSG_08976</name>
</gene>
<keyword evidence="2" id="KW-0472">Membrane</keyword>
<dbReference type="Proteomes" id="UP000007799">
    <property type="component" value="Unassembled WGS sequence"/>
</dbReference>
<keyword evidence="2" id="KW-0812">Transmembrane</keyword>
<evidence type="ECO:0000256" key="2">
    <source>
        <dbReference type="SAM" id="Phobius"/>
    </source>
</evidence>
<dbReference type="GeneID" id="16070328"/>
<keyword evidence="4" id="KW-1185">Reference proteome</keyword>
<evidence type="ECO:0000313" key="3">
    <source>
        <dbReference type="EMBL" id="EGD78098.1"/>
    </source>
</evidence>